<name>A0ABR3JG00_9AGAR</name>
<proteinExistence type="predicted"/>
<accession>A0ABR3JG00</accession>
<protein>
    <submittedName>
        <fullName evidence="2">Uncharacterized protein</fullName>
    </submittedName>
</protein>
<evidence type="ECO:0000313" key="2">
    <source>
        <dbReference type="EMBL" id="KAL0954293.1"/>
    </source>
</evidence>
<gene>
    <name evidence="2" type="ORF">HGRIS_003295</name>
</gene>
<organism evidence="2 3">
    <name type="scientific">Hohenbuehelia grisea</name>
    <dbReference type="NCBI Taxonomy" id="104357"/>
    <lineage>
        <taxon>Eukaryota</taxon>
        <taxon>Fungi</taxon>
        <taxon>Dikarya</taxon>
        <taxon>Basidiomycota</taxon>
        <taxon>Agaricomycotina</taxon>
        <taxon>Agaricomycetes</taxon>
        <taxon>Agaricomycetidae</taxon>
        <taxon>Agaricales</taxon>
        <taxon>Pleurotineae</taxon>
        <taxon>Pleurotaceae</taxon>
        <taxon>Hohenbuehelia</taxon>
    </lineage>
</organism>
<keyword evidence="3" id="KW-1185">Reference proteome</keyword>
<dbReference type="EMBL" id="JASNQZ010000007">
    <property type="protein sequence ID" value="KAL0954293.1"/>
    <property type="molecule type" value="Genomic_DNA"/>
</dbReference>
<evidence type="ECO:0000313" key="3">
    <source>
        <dbReference type="Proteomes" id="UP001556367"/>
    </source>
</evidence>
<sequence>MIMMTPTDHSRHPGGSNSTLWLPSPIVKGRAMDNLEPGCYGEDDEMDAAGQAKITPSNYPPPPPDNDIATAATDTNAQPYAGLATITAKRFKTPQILDVILHCQHTLQRRNTEMVAEASRLVTTLTRSESQ</sequence>
<feature type="region of interest" description="Disordered" evidence="1">
    <location>
        <begin position="1"/>
        <end position="23"/>
    </location>
</feature>
<evidence type="ECO:0000256" key="1">
    <source>
        <dbReference type="SAM" id="MobiDB-lite"/>
    </source>
</evidence>
<dbReference type="Proteomes" id="UP001556367">
    <property type="component" value="Unassembled WGS sequence"/>
</dbReference>
<reference evidence="3" key="1">
    <citation type="submission" date="2024-06" db="EMBL/GenBank/DDBJ databases">
        <title>Multi-omics analyses provide insights into the biosynthesis of the anticancer antibiotic pleurotin in Hohenbuehelia grisea.</title>
        <authorList>
            <person name="Weaver J.A."/>
            <person name="Alberti F."/>
        </authorList>
    </citation>
    <scope>NUCLEOTIDE SEQUENCE [LARGE SCALE GENOMIC DNA]</scope>
    <source>
        <strain evidence="3">T-177</strain>
    </source>
</reference>
<feature type="region of interest" description="Disordered" evidence="1">
    <location>
        <begin position="52"/>
        <end position="71"/>
    </location>
</feature>
<comment type="caution">
    <text evidence="2">The sequence shown here is derived from an EMBL/GenBank/DDBJ whole genome shotgun (WGS) entry which is preliminary data.</text>
</comment>